<keyword evidence="7" id="KW-1185">Reference proteome</keyword>
<feature type="binding site" evidence="4">
    <location>
        <position position="222"/>
    </location>
    <ligand>
        <name>FAD</name>
        <dbReference type="ChEBI" id="CHEBI:57692"/>
    </ligand>
</feature>
<dbReference type="InterPro" id="IPR014731">
    <property type="entry name" value="ETF_asu_C"/>
</dbReference>
<reference evidence="6 7" key="1">
    <citation type="journal article" date="2003" name="Proc. Natl. Acad. Sci. U.S.A.">
        <title>The genome sequence of Clostridium tetani, the causative agent of tetanus disease.</title>
        <authorList>
            <person name="Brueggemann H."/>
            <person name="Baumer S."/>
            <person name="Fricke W.F."/>
            <person name="Wiezer A."/>
            <person name="Liesegang H."/>
            <person name="Decker I."/>
            <person name="Herzberg C."/>
            <person name="Martinez-Arias R."/>
            <person name="Merkl R."/>
            <person name="Henne A."/>
            <person name="Gottschalk G."/>
        </authorList>
    </citation>
    <scope>NUCLEOTIDE SEQUENCE [LARGE SCALE GENOMIC DNA]</scope>
    <source>
        <strain evidence="7">Massachusetts / E88</strain>
    </source>
</reference>
<name>Q891F5_CLOTE</name>
<evidence type="ECO:0000256" key="1">
    <source>
        <dbReference type="ARBA" id="ARBA00005817"/>
    </source>
</evidence>
<dbReference type="AlphaFoldDB" id="Q891F5"/>
<accession>Q891F5</accession>
<dbReference type="FunFam" id="3.40.50.1220:FF:000001">
    <property type="entry name" value="Electron transfer flavoprotein, alpha subunit"/>
    <property type="match status" value="1"/>
</dbReference>
<dbReference type="PANTHER" id="PTHR43153">
    <property type="entry name" value="ELECTRON TRANSFER FLAVOPROTEIN ALPHA"/>
    <property type="match status" value="1"/>
</dbReference>
<comment type="similarity">
    <text evidence="1">Belongs to the ETF alpha-subunit/FixB family.</text>
</comment>
<dbReference type="KEGG" id="ctc:CTC_02424"/>
<dbReference type="PANTHER" id="PTHR43153:SF1">
    <property type="entry name" value="ELECTRON TRANSFER FLAVOPROTEIN SUBUNIT ALPHA, MITOCHONDRIAL"/>
    <property type="match status" value="1"/>
</dbReference>
<keyword evidence="3 4" id="KW-0274">FAD</keyword>
<feature type="binding site" evidence="4">
    <location>
        <begin position="261"/>
        <end position="265"/>
    </location>
    <ligand>
        <name>FAD</name>
        <dbReference type="ChEBI" id="CHEBI:57692"/>
    </ligand>
</feature>
<dbReference type="Pfam" id="PF00766">
    <property type="entry name" value="ETF_alpha"/>
    <property type="match status" value="1"/>
</dbReference>
<evidence type="ECO:0000256" key="4">
    <source>
        <dbReference type="PIRSR" id="PIRSR000089-1"/>
    </source>
</evidence>
<feature type="binding site" evidence="4">
    <location>
        <begin position="247"/>
        <end position="248"/>
    </location>
    <ligand>
        <name>FAD</name>
        <dbReference type="ChEBI" id="CHEBI:57692"/>
    </ligand>
</feature>
<proteinExistence type="inferred from homology"/>
<evidence type="ECO:0000259" key="5">
    <source>
        <dbReference type="SMART" id="SM00893"/>
    </source>
</evidence>
<feature type="domain" description="Electron transfer flavoprotein alpha/beta-subunit N-terminal" evidence="5">
    <location>
        <begin position="9"/>
        <end position="198"/>
    </location>
</feature>
<dbReference type="EMBL" id="AE015927">
    <property type="protein sequence ID" value="AAO36890.1"/>
    <property type="molecule type" value="Genomic_DNA"/>
</dbReference>
<dbReference type="SMART" id="SM00893">
    <property type="entry name" value="ETF"/>
    <property type="match status" value="1"/>
</dbReference>
<evidence type="ECO:0000313" key="6">
    <source>
        <dbReference type="EMBL" id="AAO36890.1"/>
    </source>
</evidence>
<dbReference type="InterPro" id="IPR014729">
    <property type="entry name" value="Rossmann-like_a/b/a_fold"/>
</dbReference>
<dbReference type="SUPFAM" id="SSF52467">
    <property type="entry name" value="DHS-like NAD/FAD-binding domain"/>
    <property type="match status" value="1"/>
</dbReference>
<dbReference type="PIRSF" id="PIRSF000089">
    <property type="entry name" value="Electra_flavoP_a"/>
    <property type="match status" value="1"/>
</dbReference>
<dbReference type="InterPro" id="IPR001308">
    <property type="entry name" value="ETF_a/FixB"/>
</dbReference>
<dbReference type="CDD" id="cd01715">
    <property type="entry name" value="ETF_alpha"/>
    <property type="match status" value="1"/>
</dbReference>
<dbReference type="HOGENOM" id="CLU_034178_1_1_9"/>
<dbReference type="GO" id="GO:0009055">
    <property type="term" value="F:electron transfer activity"/>
    <property type="evidence" value="ECO:0007669"/>
    <property type="project" value="InterPro"/>
</dbReference>
<feature type="binding site" evidence="4">
    <location>
        <position position="299"/>
    </location>
    <ligand>
        <name>FAD</name>
        <dbReference type="ChEBI" id="CHEBI:57692"/>
    </ligand>
</feature>
<evidence type="ECO:0000313" key="7">
    <source>
        <dbReference type="Proteomes" id="UP000001412"/>
    </source>
</evidence>
<protein>
    <submittedName>
        <fullName evidence="6">Electron transfer flavoprotein alpha-subunit</fullName>
    </submittedName>
</protein>
<gene>
    <name evidence="6" type="ordered locus">CTC_02424</name>
</gene>
<dbReference type="InterPro" id="IPR029035">
    <property type="entry name" value="DHS-like_NAD/FAD-binding_dom"/>
</dbReference>
<sequence length="336" mass="36479">MNIADYKGVWVFAEQRDGELQKVSLELLGKGREIADKLGVELTALLLGNKIDSIAEELVAYGADKVIYAQNPLLSHYTTDGYTKVICDLVAEEKPEIILVGATYIGRDLGPRVAARLRTGLTADCTALDVEEGTNNLLMTRPAFGGNLMATIVCGEHRPQMSTVRPGVFEKLKKDAGRKGEIKKIEAKLEMSDIRTKVEDVVKITKNVMDIGEAEFLVAGGRGIGSKENFKMLEELAELLGGNVAGSRAAIDNGWIDKDYQVGQTGKTVRPMVYIAVGISGAIQHLAGMQDSDYIIAINKDESAPIMQIADLGLVGDYNKIIPELIAKLKAEKEEN</sequence>
<dbReference type="Gene3D" id="3.40.50.1220">
    <property type="entry name" value="TPP-binding domain"/>
    <property type="match status" value="1"/>
</dbReference>
<keyword evidence="2" id="KW-0285">Flavoprotein</keyword>
<dbReference type="InterPro" id="IPR014730">
    <property type="entry name" value="ETF_a/b_N"/>
</dbReference>
<feature type="binding site" evidence="4">
    <location>
        <begin position="278"/>
        <end position="285"/>
    </location>
    <ligand>
        <name>FAD</name>
        <dbReference type="ChEBI" id="CHEBI:57692"/>
    </ligand>
</feature>
<organism evidence="6 7">
    <name type="scientific">Clostridium tetani (strain Massachusetts / E88)</name>
    <dbReference type="NCBI Taxonomy" id="212717"/>
    <lineage>
        <taxon>Bacteria</taxon>
        <taxon>Bacillati</taxon>
        <taxon>Bacillota</taxon>
        <taxon>Clostridia</taxon>
        <taxon>Eubacteriales</taxon>
        <taxon>Clostridiaceae</taxon>
        <taxon>Clostridium</taxon>
    </lineage>
</organism>
<evidence type="ECO:0000256" key="3">
    <source>
        <dbReference type="ARBA" id="ARBA00022827"/>
    </source>
</evidence>
<dbReference type="STRING" id="212717.CTC_02424"/>
<evidence type="ECO:0000256" key="2">
    <source>
        <dbReference type="ARBA" id="ARBA00022630"/>
    </source>
</evidence>
<dbReference type="Gene3D" id="3.40.50.620">
    <property type="entry name" value="HUPs"/>
    <property type="match status" value="1"/>
</dbReference>
<dbReference type="GeneID" id="24255180"/>
<dbReference type="GO" id="GO:0033539">
    <property type="term" value="P:fatty acid beta-oxidation using acyl-CoA dehydrogenase"/>
    <property type="evidence" value="ECO:0007669"/>
    <property type="project" value="TreeGrafter"/>
</dbReference>
<comment type="cofactor">
    <cofactor evidence="4">
        <name>FAD</name>
        <dbReference type="ChEBI" id="CHEBI:57692"/>
    </cofactor>
    <text evidence="4">Binds 1 FAD per dimer.</text>
</comment>
<dbReference type="RefSeq" id="WP_011100551.1">
    <property type="nucleotide sequence ID" value="NC_004557.1"/>
</dbReference>
<dbReference type="OrthoDB" id="9770286at2"/>
<dbReference type="Proteomes" id="UP000001412">
    <property type="component" value="Chromosome"/>
</dbReference>
<dbReference type="SUPFAM" id="SSF52402">
    <property type="entry name" value="Adenine nucleotide alpha hydrolases-like"/>
    <property type="match status" value="1"/>
</dbReference>
<dbReference type="Pfam" id="PF01012">
    <property type="entry name" value="ETF"/>
    <property type="match status" value="1"/>
</dbReference>
<dbReference type="GO" id="GO:0050660">
    <property type="term" value="F:flavin adenine dinucleotide binding"/>
    <property type="evidence" value="ECO:0007669"/>
    <property type="project" value="InterPro"/>
</dbReference>
<dbReference type="InterPro" id="IPR033947">
    <property type="entry name" value="ETF_alpha_N"/>
</dbReference>